<dbReference type="SUPFAM" id="SSF50156">
    <property type="entry name" value="PDZ domain-like"/>
    <property type="match status" value="1"/>
</dbReference>
<name>A0A804KXE4_MUSAM</name>
<dbReference type="InParanoid" id="A0A804KXE4"/>
<evidence type="ECO:0000313" key="4">
    <source>
        <dbReference type="Proteomes" id="UP000012960"/>
    </source>
</evidence>
<dbReference type="Proteomes" id="UP000012960">
    <property type="component" value="Unplaced"/>
</dbReference>
<evidence type="ECO:0000313" key="3">
    <source>
        <dbReference type="EnsemblPlants" id="Ma10_p17710.1"/>
    </source>
</evidence>
<protein>
    <submittedName>
        <fullName evidence="2">(wild Malaysian banana) hypothetical protein</fullName>
    </submittedName>
</protein>
<gene>
    <name evidence="2" type="ORF">GSMUA_320650.1</name>
</gene>
<dbReference type="Gramene" id="Ma10_t17710.1">
    <property type="protein sequence ID" value="Ma10_p17710.1"/>
    <property type="gene ID" value="Ma10_g17710"/>
</dbReference>
<dbReference type="PANTHER" id="PTHR33984">
    <property type="entry name" value="OS02G0717600 PROTEIN"/>
    <property type="match status" value="1"/>
</dbReference>
<feature type="region of interest" description="Disordered" evidence="1">
    <location>
        <begin position="16"/>
        <end position="51"/>
    </location>
</feature>
<proteinExistence type="predicted"/>
<dbReference type="AlphaFoldDB" id="A0A804KXE4"/>
<evidence type="ECO:0000313" key="2">
    <source>
        <dbReference type="EMBL" id="CAG1853839.1"/>
    </source>
</evidence>
<organism evidence="3 4">
    <name type="scientific">Musa acuminata subsp. malaccensis</name>
    <name type="common">Wild banana</name>
    <name type="synonym">Musa malaccensis</name>
    <dbReference type="NCBI Taxonomy" id="214687"/>
    <lineage>
        <taxon>Eukaryota</taxon>
        <taxon>Viridiplantae</taxon>
        <taxon>Streptophyta</taxon>
        <taxon>Embryophyta</taxon>
        <taxon>Tracheophyta</taxon>
        <taxon>Spermatophyta</taxon>
        <taxon>Magnoliopsida</taxon>
        <taxon>Liliopsida</taxon>
        <taxon>Zingiberales</taxon>
        <taxon>Musaceae</taxon>
        <taxon>Musa</taxon>
    </lineage>
</organism>
<evidence type="ECO:0000256" key="1">
    <source>
        <dbReference type="SAM" id="MobiDB-lite"/>
    </source>
</evidence>
<dbReference type="InterPro" id="IPR036034">
    <property type="entry name" value="PDZ_sf"/>
</dbReference>
<sequence length="406" mass="44699">MGGNGTVVGVKRVEAGMPSEEWDDSMPLPGDIVKGVAPADDDDDEESPIFASPKSRSEISSVLGRLGRRSESVWIKVQRGSSLLDLRARVVPYRGHKLYRRFTVMAARDDRHVAVLGDLTLERCAELQEMSRTVVNVDGIGFVRKKSVSYDWKKKVETYLPDRHSTLISSILFMPFPSERNFEATMTRSMAWFSSTVSSGAPLVFVNIQTEQIQKAASSDGGNCQSSWKEMSWLKQQSPKHTSTVDLLQAIRLWFLPGVAEVPVVLAPEEGERRFGMDIKRTEEGFICISSVFKGSAADRAGLRNLCGDASKTGHLVIVSRLQGKGVLPTEVSSDGRIVCCDHTSIKERLAAAIEEMEEVHLHIMRWPDQRPSSNNVGPAILVPPAEIDGSTLGHKLGAKSSHIIM</sequence>
<dbReference type="EnsemblPlants" id="Ma10_t17710.1">
    <property type="protein sequence ID" value="Ma10_p17710.1"/>
    <property type="gene ID" value="Ma10_g17710"/>
</dbReference>
<dbReference type="EMBL" id="HG996476">
    <property type="protein sequence ID" value="CAG1853839.1"/>
    <property type="molecule type" value="Genomic_DNA"/>
</dbReference>
<reference evidence="3" key="2">
    <citation type="submission" date="2021-05" db="UniProtKB">
        <authorList>
            <consortium name="EnsemblPlants"/>
        </authorList>
    </citation>
    <scope>IDENTIFICATION</scope>
    <source>
        <strain evidence="3">subsp. malaccensis</strain>
    </source>
</reference>
<reference evidence="2" key="1">
    <citation type="submission" date="2021-03" db="EMBL/GenBank/DDBJ databases">
        <authorList>
            <consortium name="Genoscope - CEA"/>
            <person name="William W."/>
        </authorList>
    </citation>
    <scope>NUCLEOTIDE SEQUENCE</scope>
    <source>
        <strain evidence="2">Doubled-haploid Pahang</strain>
    </source>
</reference>
<keyword evidence="4" id="KW-1185">Reference proteome</keyword>
<accession>A0A804KXE4</accession>
<dbReference type="PANTHER" id="PTHR33984:SF10">
    <property type="entry name" value="S1 MOTIF DOMAIN-CONTAINING PROTEIN"/>
    <property type="match status" value="1"/>
</dbReference>
<dbReference type="OMA" id="TARCMAW"/>